<organism evidence="1 2">
    <name type="scientific">Acetoanaerobium sticklandii (strain ATCC 12662 / DSM 519 / JCM 1433 / CCUG 9281 / NCIMB 10654 / HF)</name>
    <name type="common">Clostridium sticklandii</name>
    <dbReference type="NCBI Taxonomy" id="499177"/>
    <lineage>
        <taxon>Bacteria</taxon>
        <taxon>Bacillati</taxon>
        <taxon>Bacillota</taxon>
        <taxon>Clostridia</taxon>
        <taxon>Peptostreptococcales</taxon>
        <taxon>Filifactoraceae</taxon>
        <taxon>Acetoanaerobium</taxon>
    </lineage>
</organism>
<dbReference type="KEGG" id="cst:CLOST_0325"/>
<gene>
    <name evidence="1" type="ordered locus">CLOST_0325</name>
</gene>
<name>E3PUX5_ACESD</name>
<reference evidence="2" key="1">
    <citation type="journal article" date="2010" name="BMC Genomics">
        <title>Clostridium sticklandii, a specialist in amino acid degradation:revisiting its metabolism through its genome sequence.</title>
        <authorList>
            <person name="Fonknechten N."/>
            <person name="Chaussonnerie S."/>
            <person name="Tricot S."/>
            <person name="Lajus A."/>
            <person name="Andreesen J.R."/>
            <person name="Perchat N."/>
            <person name="Pelletier E."/>
            <person name="Gouyvenoux M."/>
            <person name="Barbe V."/>
            <person name="Salanoubat M."/>
            <person name="Le Paslier D."/>
            <person name="Weissenbach J."/>
            <person name="Cohen G.N."/>
            <person name="Kreimeyer A."/>
        </authorList>
    </citation>
    <scope>NUCLEOTIDE SEQUENCE [LARGE SCALE GENOMIC DNA]</scope>
    <source>
        <strain evidence="2">ATCC 12662 / DSM 519 / JCM 1433 / CCUG 9281 / NCIMB 10654 / HF</strain>
    </source>
</reference>
<dbReference type="RefSeq" id="WP_013360548.1">
    <property type="nucleotide sequence ID" value="NC_014614.1"/>
</dbReference>
<dbReference type="BioCyc" id="CSTI499177:GJE9-334-MONOMER"/>
<dbReference type="HOGENOM" id="CLU_1076492_0_0_9"/>
<evidence type="ECO:0000313" key="2">
    <source>
        <dbReference type="Proteomes" id="UP000007041"/>
    </source>
</evidence>
<accession>E3PUX5</accession>
<protein>
    <submittedName>
        <fullName evidence="1">Uncharacterized protein</fullName>
    </submittedName>
</protein>
<proteinExistence type="predicted"/>
<evidence type="ECO:0000313" key="1">
    <source>
        <dbReference type="EMBL" id="CBH20455.1"/>
    </source>
</evidence>
<keyword evidence="2" id="KW-1185">Reference proteome</keyword>
<dbReference type="Proteomes" id="UP000007041">
    <property type="component" value="Chromosome"/>
</dbReference>
<sequence>MNLREEAEFNNIRDFLNENYSIDVDLENENPGSLMDMAVKLFLSLNTWENYIYNAEIMDDSMKSMFKECISNTLHIIVFSALKMRLPLLMMINRTLELMALFFFDSKVNHELLELGLVFENINYRNILIDKYEFERKYDIDLEKAVVFCDDMTHRCNAQYRELSNHLSFKNSQYYSNEKCLDIMNWTNLDVIYISNQISLMSSIINSLMILLHFEIYIETIPELEKLFIRNAINNNLKINDDKKYDFKNKIIDIFGEI</sequence>
<dbReference type="EMBL" id="FP565809">
    <property type="protein sequence ID" value="CBH20455.1"/>
    <property type="molecule type" value="Genomic_DNA"/>
</dbReference>
<dbReference type="AlphaFoldDB" id="E3PUX5"/>
<dbReference type="GeneID" id="35559252"/>
<dbReference type="STRING" id="1511.CLOST_0325"/>